<gene>
    <name evidence="3" type="ORF">BDW59DRAFT_138258</name>
</gene>
<accession>A0ABR4J1I1</accession>
<dbReference type="InterPro" id="IPR044053">
    <property type="entry name" value="AsaB-like"/>
</dbReference>
<name>A0ABR4J1I1_9EURO</name>
<evidence type="ECO:0000256" key="2">
    <source>
        <dbReference type="SAM" id="MobiDB-lite"/>
    </source>
</evidence>
<comment type="caution">
    <text evidence="3">The sequence shown here is derived from an EMBL/GenBank/DDBJ whole genome shotgun (WGS) entry which is preliminary data.</text>
</comment>
<comment type="similarity">
    <text evidence="1">Belongs to the asaB hydroxylase/desaturase family.</text>
</comment>
<dbReference type="EMBL" id="JBFXLS010000003">
    <property type="protein sequence ID" value="KAL2833901.1"/>
    <property type="molecule type" value="Genomic_DNA"/>
</dbReference>
<evidence type="ECO:0000256" key="1">
    <source>
        <dbReference type="ARBA" id="ARBA00023604"/>
    </source>
</evidence>
<feature type="compositionally biased region" description="Basic and acidic residues" evidence="2">
    <location>
        <begin position="247"/>
        <end position="260"/>
    </location>
</feature>
<evidence type="ECO:0000313" key="3">
    <source>
        <dbReference type="EMBL" id="KAL2833901.1"/>
    </source>
</evidence>
<organism evidence="3 4">
    <name type="scientific">Aspergillus cavernicola</name>
    <dbReference type="NCBI Taxonomy" id="176166"/>
    <lineage>
        <taxon>Eukaryota</taxon>
        <taxon>Fungi</taxon>
        <taxon>Dikarya</taxon>
        <taxon>Ascomycota</taxon>
        <taxon>Pezizomycotina</taxon>
        <taxon>Eurotiomycetes</taxon>
        <taxon>Eurotiomycetidae</taxon>
        <taxon>Eurotiales</taxon>
        <taxon>Aspergillaceae</taxon>
        <taxon>Aspergillus</taxon>
        <taxon>Aspergillus subgen. Nidulantes</taxon>
    </lineage>
</organism>
<sequence>MSPPNGPVSVQIKFLDPPKDGSVPYALVPATGPPQENYAAIGHQVSLNDIRGHESEYHLDKDAFEPLQNIPSTMSYEMWESDETVKTTYYSEVEDLILKNVPGAHKVAIFDHTIRRHNPNADRQPVFFAHVDQTPYAAELRVRQSITDPEEAEKLLAGRYRIINVWRPLNGKVEAMPLAFASAASVGPDDLSKIERRYPHYTGETMGVKYNPNQQWFYWSGVDDDERILIKCSDTQEGAAKRVPHSAFEDHRSPPDAKPRESIEVRAIVFG</sequence>
<dbReference type="Proteomes" id="UP001610335">
    <property type="component" value="Unassembled WGS sequence"/>
</dbReference>
<dbReference type="PANTHER" id="PTHR34598">
    <property type="entry name" value="BLL6449 PROTEIN"/>
    <property type="match status" value="1"/>
</dbReference>
<keyword evidence="4" id="KW-1185">Reference proteome</keyword>
<dbReference type="NCBIfam" id="NF041278">
    <property type="entry name" value="CmcJ_NvfI_EfuI"/>
    <property type="match status" value="1"/>
</dbReference>
<feature type="region of interest" description="Disordered" evidence="2">
    <location>
        <begin position="240"/>
        <end position="260"/>
    </location>
</feature>
<reference evidence="3 4" key="1">
    <citation type="submission" date="2024-07" db="EMBL/GenBank/DDBJ databases">
        <title>Section-level genome sequencing and comparative genomics of Aspergillus sections Usti and Cavernicolus.</title>
        <authorList>
            <consortium name="Lawrence Berkeley National Laboratory"/>
            <person name="Nybo J.L."/>
            <person name="Vesth T.C."/>
            <person name="Theobald S."/>
            <person name="Frisvad J.C."/>
            <person name="Larsen T.O."/>
            <person name="Kjaerboelling I."/>
            <person name="Rothschild-Mancinelli K."/>
            <person name="Lyhne E.K."/>
            <person name="Kogle M.E."/>
            <person name="Barry K."/>
            <person name="Clum A."/>
            <person name="Na H."/>
            <person name="Ledsgaard L."/>
            <person name="Lin J."/>
            <person name="Lipzen A."/>
            <person name="Kuo A."/>
            <person name="Riley R."/>
            <person name="Mondo S."/>
            <person name="LaButti K."/>
            <person name="Haridas S."/>
            <person name="Pangalinan J."/>
            <person name="Salamov A.A."/>
            <person name="Simmons B.A."/>
            <person name="Magnuson J.K."/>
            <person name="Chen J."/>
            <person name="Drula E."/>
            <person name="Henrissat B."/>
            <person name="Wiebenga A."/>
            <person name="Lubbers R.J."/>
            <person name="Gomes A.C."/>
            <person name="Makela M.R."/>
            <person name="Stajich J."/>
            <person name="Grigoriev I.V."/>
            <person name="Mortensen U.H."/>
            <person name="De vries R.P."/>
            <person name="Baker S.E."/>
            <person name="Andersen M.R."/>
        </authorList>
    </citation>
    <scope>NUCLEOTIDE SEQUENCE [LARGE SCALE GENOMIC DNA]</scope>
    <source>
        <strain evidence="3 4">CBS 600.67</strain>
    </source>
</reference>
<evidence type="ECO:0000313" key="4">
    <source>
        <dbReference type="Proteomes" id="UP001610335"/>
    </source>
</evidence>
<protein>
    <recommendedName>
        <fullName evidence="5">Methyltransferase</fullName>
    </recommendedName>
</protein>
<evidence type="ECO:0008006" key="5">
    <source>
        <dbReference type="Google" id="ProtNLM"/>
    </source>
</evidence>
<dbReference type="PANTHER" id="PTHR34598:SF1">
    <property type="entry name" value="PUTATIVE (AFU_ORTHOLOGUE AFUA_3G13140)-RELATED"/>
    <property type="match status" value="1"/>
</dbReference>
<proteinExistence type="inferred from homology"/>